<dbReference type="InterPro" id="IPR001792">
    <property type="entry name" value="Acylphosphatase-like_dom"/>
</dbReference>
<reference evidence="3" key="1">
    <citation type="submission" date="2021-02" db="EMBL/GenBank/DDBJ databases">
        <authorList>
            <person name="Dougan E. K."/>
            <person name="Rhodes N."/>
            <person name="Thang M."/>
            <person name="Chan C."/>
        </authorList>
    </citation>
    <scope>NUCLEOTIDE SEQUENCE</scope>
</reference>
<comment type="caution">
    <text evidence="3">The sequence shown here is derived from an EMBL/GenBank/DDBJ whole genome shotgun (WGS) entry which is preliminary data.</text>
</comment>
<evidence type="ECO:0000313" key="3">
    <source>
        <dbReference type="EMBL" id="CAE8636371.1"/>
    </source>
</evidence>
<proteinExistence type="predicted"/>
<dbReference type="OMA" id="VIATSYM"/>
<gene>
    <name evidence="3" type="ORF">PGLA1383_LOCUS51847</name>
</gene>
<accession>A0A813HFI8</accession>
<feature type="domain" description="Acylphosphatase-like" evidence="2">
    <location>
        <begin position="93"/>
        <end position="183"/>
    </location>
</feature>
<evidence type="ECO:0000256" key="1">
    <source>
        <dbReference type="PROSITE-ProRule" id="PRU00520"/>
    </source>
</evidence>
<sequence>MVVLRKLMRLKRMLGMTKKPDISWKQEYGLLAKDKDLPYIKKGWPQFDKPYDPSNSKIPPSFKLYRAPMAPKSQVNRNSDDYSEENLHQLYGKYQFEVKGNFPNQGYTAEMEVFTTAFNLHLVGWLKIRERFMLGHVQGDTFALSYFKKWLEEKHLSTESGKMDWVRLWEFNTGIDVPLQYRHLFCDKDRRKYKNRKIHILSTLEKAQITRLERQSTERRQKEQAFLDENCVRNY</sequence>
<dbReference type="PROSITE" id="PS51160">
    <property type="entry name" value="ACYLPHOSPHATASE_3"/>
    <property type="match status" value="1"/>
</dbReference>
<organism evidence="3 4">
    <name type="scientific">Polarella glacialis</name>
    <name type="common">Dinoflagellate</name>
    <dbReference type="NCBI Taxonomy" id="89957"/>
    <lineage>
        <taxon>Eukaryota</taxon>
        <taxon>Sar</taxon>
        <taxon>Alveolata</taxon>
        <taxon>Dinophyceae</taxon>
        <taxon>Suessiales</taxon>
        <taxon>Suessiaceae</taxon>
        <taxon>Polarella</taxon>
    </lineage>
</organism>
<keyword evidence="4" id="KW-1185">Reference proteome</keyword>
<dbReference type="EMBL" id="CAJNNV010031480">
    <property type="protein sequence ID" value="CAE8636371.1"/>
    <property type="molecule type" value="Genomic_DNA"/>
</dbReference>
<name>A0A813HFI8_POLGL</name>
<dbReference type="AlphaFoldDB" id="A0A813HFI8"/>
<evidence type="ECO:0000313" key="4">
    <source>
        <dbReference type="Proteomes" id="UP000654075"/>
    </source>
</evidence>
<comment type="caution">
    <text evidence="1">Lacks conserved residue(s) required for the propagation of feature annotation.</text>
</comment>
<protein>
    <recommendedName>
        <fullName evidence="2">Acylphosphatase-like domain-containing protein</fullName>
    </recommendedName>
</protein>
<evidence type="ECO:0000259" key="2">
    <source>
        <dbReference type="PROSITE" id="PS51160"/>
    </source>
</evidence>
<dbReference type="Proteomes" id="UP000654075">
    <property type="component" value="Unassembled WGS sequence"/>
</dbReference>
<dbReference type="OrthoDB" id="406969at2759"/>